<name>A0A643C3C7_BALPH</name>
<organism evidence="2 3">
    <name type="scientific">Balaenoptera physalus</name>
    <name type="common">Fin whale</name>
    <name type="synonym">Balaena physalus</name>
    <dbReference type="NCBI Taxonomy" id="9770"/>
    <lineage>
        <taxon>Eukaryota</taxon>
        <taxon>Metazoa</taxon>
        <taxon>Chordata</taxon>
        <taxon>Craniata</taxon>
        <taxon>Vertebrata</taxon>
        <taxon>Euteleostomi</taxon>
        <taxon>Mammalia</taxon>
        <taxon>Eutheria</taxon>
        <taxon>Laurasiatheria</taxon>
        <taxon>Artiodactyla</taxon>
        <taxon>Whippomorpha</taxon>
        <taxon>Cetacea</taxon>
        <taxon>Mysticeti</taxon>
        <taxon>Balaenopteridae</taxon>
        <taxon>Balaenoptera</taxon>
    </lineage>
</organism>
<feature type="compositionally biased region" description="Basic residues" evidence="1">
    <location>
        <begin position="144"/>
        <end position="153"/>
    </location>
</feature>
<evidence type="ECO:0000313" key="2">
    <source>
        <dbReference type="EMBL" id="KAB0394530.1"/>
    </source>
</evidence>
<sequence>MVESSLWSGSEKPGLSHNGGQMPHRWLPVLCMAAVPGHLGETISVYILLKHPTVEVIQFKPINSKAKGATSSFKLVPKNKRKIQPKKTSTMTAPRRSSEAEEKGPRKGSQTKDQEGKLGKARKASPQPVKATQAPPSANEPGRKSKAHRKTKAQRQSSKLMVTKGKNGAASPDKKRGKPRSLKRSLYKQLRRPRAKATAPPKGSGSKMTLASLARKIETPKGPRRPGLPSKASLSKGSSKKQKPRARGQGLVAVKTARKDLTLSWWSPETPVPSVGDEEDTAK</sequence>
<feature type="compositionally biased region" description="Basic residues" evidence="1">
    <location>
        <begin position="175"/>
        <end position="195"/>
    </location>
</feature>
<dbReference type="EMBL" id="SGJD01002755">
    <property type="protein sequence ID" value="KAB0394530.1"/>
    <property type="molecule type" value="Genomic_DNA"/>
</dbReference>
<dbReference type="OrthoDB" id="1110759at2759"/>
<evidence type="ECO:0000256" key="1">
    <source>
        <dbReference type="SAM" id="MobiDB-lite"/>
    </source>
</evidence>
<proteinExistence type="predicted"/>
<accession>A0A643C3C7</accession>
<dbReference type="Proteomes" id="UP000437017">
    <property type="component" value="Unassembled WGS sequence"/>
</dbReference>
<evidence type="ECO:0000313" key="3">
    <source>
        <dbReference type="Proteomes" id="UP000437017"/>
    </source>
</evidence>
<keyword evidence="3" id="KW-1185">Reference proteome</keyword>
<reference evidence="2 3" key="1">
    <citation type="journal article" date="2019" name="PLoS ONE">
        <title>Genomic analyses reveal an absence of contemporary introgressive admixture between fin whales and blue whales, despite known hybrids.</title>
        <authorList>
            <person name="Westbury M.V."/>
            <person name="Petersen B."/>
            <person name="Lorenzen E.D."/>
        </authorList>
    </citation>
    <scope>NUCLEOTIDE SEQUENCE [LARGE SCALE GENOMIC DNA]</scope>
    <source>
        <strain evidence="2">FinWhale-01</strain>
    </source>
</reference>
<feature type="non-terminal residue" evidence="2">
    <location>
        <position position="283"/>
    </location>
</feature>
<feature type="region of interest" description="Disordered" evidence="1">
    <location>
        <begin position="73"/>
        <end position="283"/>
    </location>
</feature>
<protein>
    <submittedName>
        <fullName evidence="2">Uncharacterized protein</fullName>
    </submittedName>
</protein>
<feature type="compositionally biased region" description="Basic and acidic residues" evidence="1">
    <location>
        <begin position="96"/>
        <end position="118"/>
    </location>
</feature>
<dbReference type="AlphaFoldDB" id="A0A643C3C7"/>
<comment type="caution">
    <text evidence="2">The sequence shown here is derived from an EMBL/GenBank/DDBJ whole genome shotgun (WGS) entry which is preliminary data.</text>
</comment>
<gene>
    <name evidence="2" type="ORF">E2I00_004109</name>
</gene>